<reference evidence="1 2" key="1">
    <citation type="submission" date="2023-10" db="EMBL/GenBank/DDBJ databases">
        <title>Chromosome-scale genome assembly provides insights into flower coloration mechanisms of Canna indica.</title>
        <authorList>
            <person name="Li C."/>
        </authorList>
    </citation>
    <scope>NUCLEOTIDE SEQUENCE [LARGE SCALE GENOMIC DNA]</scope>
    <source>
        <tissue evidence="1">Flower</tissue>
    </source>
</reference>
<dbReference type="EMBL" id="CP136895">
    <property type="protein sequence ID" value="WOL11531.1"/>
    <property type="molecule type" value="Genomic_DNA"/>
</dbReference>
<name>A0AAQ3KSY7_9LILI</name>
<evidence type="ECO:0000313" key="2">
    <source>
        <dbReference type="Proteomes" id="UP001327560"/>
    </source>
</evidence>
<keyword evidence="2" id="KW-1185">Reference proteome</keyword>
<proteinExistence type="predicted"/>
<gene>
    <name evidence="1" type="ORF">Cni_G20294</name>
</gene>
<accession>A0AAQ3KSY7</accession>
<evidence type="ECO:0000313" key="1">
    <source>
        <dbReference type="EMBL" id="WOL11531.1"/>
    </source>
</evidence>
<organism evidence="1 2">
    <name type="scientific">Canna indica</name>
    <name type="common">Indian-shot</name>
    <dbReference type="NCBI Taxonomy" id="4628"/>
    <lineage>
        <taxon>Eukaryota</taxon>
        <taxon>Viridiplantae</taxon>
        <taxon>Streptophyta</taxon>
        <taxon>Embryophyta</taxon>
        <taxon>Tracheophyta</taxon>
        <taxon>Spermatophyta</taxon>
        <taxon>Magnoliopsida</taxon>
        <taxon>Liliopsida</taxon>
        <taxon>Zingiberales</taxon>
        <taxon>Cannaceae</taxon>
        <taxon>Canna</taxon>
    </lineage>
</organism>
<sequence>MYMLRCHFVLRHRSRSSLRPGVGDDLPPWFLQPQEEHHLVGSANSAKSCISLRLFVLNSLSGAVMAFNVHYWLNKIHLVQWKHMHYFSSNYQHLPEFFQEQNLWKESFFNYEDLSSMETEEKQVDGSSTSMVPVNLGKEFSDWRLVESIGICHQFDSGGSFVLHGKDHIPLLARAFPVVGKSYLLVEAVALRQAVKAMVELGEEKLLFCCSCKLLLQGLHGKLPDYVNDSVEEIINEIKDLALLIPKVRVIYRPKVVMWWVLNLAILGTHCQQHIQLDRPMMQGMGLI</sequence>
<dbReference type="Proteomes" id="UP001327560">
    <property type="component" value="Chromosome 6"/>
</dbReference>
<dbReference type="AlphaFoldDB" id="A0AAQ3KSY7"/>
<protein>
    <submittedName>
        <fullName evidence="1">Uncharacterized protein</fullName>
    </submittedName>
</protein>